<dbReference type="EMBL" id="JAKIJS010000001">
    <property type="protein sequence ID" value="MCF6136314.1"/>
    <property type="molecule type" value="Genomic_DNA"/>
</dbReference>
<dbReference type="RefSeq" id="WP_236330788.1">
    <property type="nucleotide sequence ID" value="NZ_JAKIJS010000001.1"/>
</dbReference>
<name>A0ABS9GUF4_9BACL</name>
<gene>
    <name evidence="2" type="ORF">L2716_01145</name>
</gene>
<feature type="compositionally biased region" description="Polar residues" evidence="1">
    <location>
        <begin position="51"/>
        <end position="63"/>
    </location>
</feature>
<feature type="region of interest" description="Disordered" evidence="1">
    <location>
        <begin position="29"/>
        <end position="63"/>
    </location>
</feature>
<sequence length="63" mass="7380">MWMFILIPLLIILIVVTMNAYQNKKQSDVHMNSYEHQERPTQQKVTDRNQSHASENSTEPPPT</sequence>
<organism evidence="2 3">
    <name type="scientific">Pseudalkalibacillus berkeleyi</name>
    <dbReference type="NCBI Taxonomy" id="1069813"/>
    <lineage>
        <taxon>Bacteria</taxon>
        <taxon>Bacillati</taxon>
        <taxon>Bacillota</taxon>
        <taxon>Bacilli</taxon>
        <taxon>Bacillales</taxon>
        <taxon>Fictibacillaceae</taxon>
        <taxon>Pseudalkalibacillus</taxon>
    </lineage>
</organism>
<protein>
    <submittedName>
        <fullName evidence="2">Uncharacterized protein</fullName>
    </submittedName>
</protein>
<comment type="caution">
    <text evidence="2">The sequence shown here is derived from an EMBL/GenBank/DDBJ whole genome shotgun (WGS) entry which is preliminary data.</text>
</comment>
<feature type="compositionally biased region" description="Basic and acidic residues" evidence="1">
    <location>
        <begin position="29"/>
        <end position="50"/>
    </location>
</feature>
<accession>A0ABS9GUF4</accession>
<keyword evidence="3" id="KW-1185">Reference proteome</keyword>
<evidence type="ECO:0000256" key="1">
    <source>
        <dbReference type="SAM" id="MobiDB-lite"/>
    </source>
</evidence>
<proteinExistence type="predicted"/>
<evidence type="ECO:0000313" key="2">
    <source>
        <dbReference type="EMBL" id="MCF6136314.1"/>
    </source>
</evidence>
<dbReference type="Proteomes" id="UP001649381">
    <property type="component" value="Unassembled WGS sequence"/>
</dbReference>
<reference evidence="2 3" key="1">
    <citation type="submission" date="2022-01" db="EMBL/GenBank/DDBJ databases">
        <title>Alkalihalobacillus sp. EGI L200015, a novel bacterium isolated from a salt lake sediment.</title>
        <authorList>
            <person name="Gao L."/>
            <person name="Fang B.-Z."/>
            <person name="Li W.-J."/>
        </authorList>
    </citation>
    <scope>NUCLEOTIDE SEQUENCE [LARGE SCALE GENOMIC DNA]</scope>
    <source>
        <strain evidence="2 3">KCTC 12718</strain>
    </source>
</reference>
<evidence type="ECO:0000313" key="3">
    <source>
        <dbReference type="Proteomes" id="UP001649381"/>
    </source>
</evidence>